<protein>
    <submittedName>
        <fullName evidence="1">Uncharacterized protein</fullName>
    </submittedName>
</protein>
<keyword evidence="2" id="KW-1185">Reference proteome</keyword>
<reference evidence="1 2" key="1">
    <citation type="submission" date="2019-04" db="EMBL/GenBank/DDBJ databases">
        <title>Streptomyces oryziradicis sp. nov., a novel actinomycete isolated from rhizosphere soil of rice (Oryza sativa L.).</title>
        <authorList>
            <person name="Li C."/>
        </authorList>
    </citation>
    <scope>NUCLEOTIDE SEQUENCE [LARGE SCALE GENOMIC DNA]</scope>
    <source>
        <strain evidence="1 2">NEAU-C40</strain>
    </source>
</reference>
<dbReference type="EMBL" id="SUMC01000098">
    <property type="protein sequence ID" value="TJZ99709.1"/>
    <property type="molecule type" value="Genomic_DNA"/>
</dbReference>
<sequence length="410" mass="45581">MSQAEIDAFYTLASSLDPHRISDYLDAHGWHLLERQEGLLEYWSEPGYEGGPGEETSPYLLPLNNLMRNFQRRFVELLSELADYYDCDAEQLRRRLRNSDWDAFLISLPQRRSDDSIGISLATCALDVGFRLIRTAALYTVNPARSLHGGGARNRTVKRYLSEQVHLGHTESGSFVIPILSAVGERAGENSRFGRHVLENLAGALQRINQLSDAYDGSGAPGGRVETPGNFEIALSRVLQRFHDFPEVETFDLSFRWSAWGFLSQETPRQSISLNLNAIRLVDALAVQVDVVESVDPLSPPPMGLAKRVSERPASSPTEITGSVVAFGVDDRQVQTTGSSFFIVVRGEVRGESVDARISVSEEEYELALRSREFGEPVTALGYFSNGPAGRMLNAQLRFSARTRSLPRLD</sequence>
<dbReference type="Proteomes" id="UP000305778">
    <property type="component" value="Unassembled WGS sequence"/>
</dbReference>
<dbReference type="OrthoDB" id="4124583at2"/>
<evidence type="ECO:0000313" key="2">
    <source>
        <dbReference type="Proteomes" id="UP000305778"/>
    </source>
</evidence>
<evidence type="ECO:0000313" key="1">
    <source>
        <dbReference type="EMBL" id="TJZ99709.1"/>
    </source>
</evidence>
<gene>
    <name evidence="1" type="ORF">FCI23_44790</name>
</gene>
<dbReference type="RefSeq" id="WP_136729796.1">
    <property type="nucleotide sequence ID" value="NZ_SUMC01000098.1"/>
</dbReference>
<comment type="caution">
    <text evidence="1">The sequence shown here is derived from an EMBL/GenBank/DDBJ whole genome shotgun (WGS) entry which is preliminary data.</text>
</comment>
<accession>A0A4U0RUA2</accession>
<dbReference type="AlphaFoldDB" id="A0A4U0RUA2"/>
<proteinExistence type="predicted"/>
<organism evidence="1 2">
    <name type="scientific">Actinacidiphila oryziradicis</name>
    <dbReference type="NCBI Taxonomy" id="2571141"/>
    <lineage>
        <taxon>Bacteria</taxon>
        <taxon>Bacillati</taxon>
        <taxon>Actinomycetota</taxon>
        <taxon>Actinomycetes</taxon>
        <taxon>Kitasatosporales</taxon>
        <taxon>Streptomycetaceae</taxon>
        <taxon>Actinacidiphila</taxon>
    </lineage>
</organism>
<name>A0A4U0RUA2_9ACTN</name>